<comment type="caution">
    <text evidence="10">The sequence shown here is derived from an EMBL/GenBank/DDBJ whole genome shotgun (WGS) entry which is preliminary data.</text>
</comment>
<dbReference type="InterPro" id="IPR013087">
    <property type="entry name" value="Znf_C2H2_type"/>
</dbReference>
<dbReference type="EMBL" id="CALOZG010000029">
    <property type="protein sequence ID" value="CAH4033099.1"/>
    <property type="molecule type" value="Genomic_DNA"/>
</dbReference>
<feature type="domain" description="C2H2-type" evidence="9">
    <location>
        <begin position="130"/>
        <end position="158"/>
    </location>
</feature>
<feature type="domain" description="C2H2-type" evidence="9">
    <location>
        <begin position="297"/>
        <end position="320"/>
    </location>
</feature>
<comment type="subcellular location">
    <subcellularLocation>
        <location evidence="1">Nucleus</location>
    </subcellularLocation>
</comment>
<dbReference type="OrthoDB" id="7950901at2759"/>
<evidence type="ECO:0000256" key="8">
    <source>
        <dbReference type="SAM" id="MobiDB-lite"/>
    </source>
</evidence>
<evidence type="ECO:0000256" key="4">
    <source>
        <dbReference type="ARBA" id="ARBA00022771"/>
    </source>
</evidence>
<dbReference type="GO" id="GO:0008270">
    <property type="term" value="F:zinc ion binding"/>
    <property type="evidence" value="ECO:0007669"/>
    <property type="project" value="UniProtKB-KW"/>
</dbReference>
<dbReference type="PROSITE" id="PS50157">
    <property type="entry name" value="ZINC_FINGER_C2H2_2"/>
    <property type="match status" value="7"/>
</dbReference>
<dbReference type="PROSITE" id="PS00028">
    <property type="entry name" value="ZINC_FINGER_C2H2_1"/>
    <property type="match status" value="10"/>
</dbReference>
<feature type="domain" description="C2H2-type" evidence="9">
    <location>
        <begin position="41"/>
        <end position="69"/>
    </location>
</feature>
<dbReference type="GO" id="GO:0005634">
    <property type="term" value="C:nucleus"/>
    <property type="evidence" value="ECO:0007669"/>
    <property type="project" value="UniProtKB-SubCell"/>
</dbReference>
<feature type="domain" description="C2H2-type" evidence="9">
    <location>
        <begin position="329"/>
        <end position="357"/>
    </location>
</feature>
<sequence>MEELENDKSEVDFEDSGDNKSSMEISYLDHNELQYTTEADTVCDMCSAEFLDASDLQTHLREVHFKGEKSKCYCTFCLKIFSDVEDFMLHIRNEHLLHLKWCVHCYRLFPNLETKMAHENKHKYRPKHSIFCSQCNKCFAYDFDISQHEYEEHENSEGVMINHGFSLLSSLLNMNVKSFFGTLPKNYICMCKTPCQSMHSYIDHLKRSSCKSYTCDLCCKVYFKKTRLVKHVNTHTLKKKNHSYCLKCNKHFTFRALREHKKTCFLIKCVDCSLDFDTVQELANHKNQAHKETVTLARCKLCDRQFVGDATLRNHVRKVHQHNLHLYKYLCVYCDRVFNHPKLLFGHFFSRHKELSPYTCKICNTHFRIRKKFTLHVRTDHKNVGFVEFDEKFNVYFVEKKSENPFIPQSIYYENLKDDTSEQIDGEIKKSLNTGARQKIITLQEIQSNSSDSDAPLLKISKKKKSLKRRKKNKFMCKVCNKNCFTLQNFRHHMNLHVKIQPIHCIKCDQSFKSEKTLKRHLKEYHKNSKLIETLQKIKERKKTVVATENPIEPNHDFMKTLIKVDPAQSPPATLNMVKSSKNLSVQNFFETFKPDQTEKVRIESSVTMKLTTERKKMNIVLRKCSFAPLTFEGLKMPQKFVGTAEESPTVSIKIVEGETRHANLNYGDRVYKQADVLTMEADHAYCEEYIYVDNDDNRFNEDYIGEEKTNIPEVAEEIMLSTEEFQPLQQTFTIPDMPEAIKSFRIGTLQAEAPFYKIIKLEDIVQTEQKPKTPEKKVVKLSDGLQLVTVNPLAHLIKEGDIHKKKTNKNYYKPIERDIKEAIKKAMAVRTVNKPKKKVKSKASAKVKSTKKSY</sequence>
<evidence type="ECO:0000256" key="3">
    <source>
        <dbReference type="ARBA" id="ARBA00022737"/>
    </source>
</evidence>
<keyword evidence="11" id="KW-1185">Reference proteome</keyword>
<evidence type="ECO:0000259" key="9">
    <source>
        <dbReference type="PROSITE" id="PS50157"/>
    </source>
</evidence>
<feature type="compositionally biased region" description="Basic residues" evidence="8">
    <location>
        <begin position="834"/>
        <end position="855"/>
    </location>
</feature>
<evidence type="ECO:0000313" key="11">
    <source>
        <dbReference type="Proteomes" id="UP001152562"/>
    </source>
</evidence>
<dbReference type="AlphaFoldDB" id="A0A9P0XEC1"/>
<dbReference type="GO" id="GO:0001228">
    <property type="term" value="F:DNA-binding transcription activator activity, RNA polymerase II-specific"/>
    <property type="evidence" value="ECO:0007669"/>
    <property type="project" value="TreeGrafter"/>
</dbReference>
<keyword evidence="3" id="KW-0677">Repeat</keyword>
<protein>
    <recommendedName>
        <fullName evidence="9">C2H2-type domain-containing protein</fullName>
    </recommendedName>
</protein>
<evidence type="ECO:0000256" key="2">
    <source>
        <dbReference type="ARBA" id="ARBA00022723"/>
    </source>
</evidence>
<name>A0A9P0XEC1_PIEBR</name>
<feature type="domain" description="C2H2-type" evidence="9">
    <location>
        <begin position="213"/>
        <end position="240"/>
    </location>
</feature>
<keyword evidence="6" id="KW-0539">Nucleus</keyword>
<evidence type="ECO:0000256" key="1">
    <source>
        <dbReference type="ARBA" id="ARBA00004123"/>
    </source>
</evidence>
<keyword evidence="4 7" id="KW-0863">Zinc-finger</keyword>
<feature type="compositionally biased region" description="Basic and acidic residues" evidence="8">
    <location>
        <begin position="1"/>
        <end position="11"/>
    </location>
</feature>
<feature type="region of interest" description="Disordered" evidence="8">
    <location>
        <begin position="1"/>
        <end position="22"/>
    </location>
</feature>
<dbReference type="InterPro" id="IPR036236">
    <property type="entry name" value="Znf_C2H2_sf"/>
</dbReference>
<gene>
    <name evidence="10" type="ORF">PIBRA_LOCUS9425</name>
</gene>
<keyword evidence="5" id="KW-0862">Zinc</keyword>
<dbReference type="Proteomes" id="UP001152562">
    <property type="component" value="Unassembled WGS sequence"/>
</dbReference>
<dbReference type="Gene3D" id="3.30.160.60">
    <property type="entry name" value="Classic Zinc Finger"/>
    <property type="match status" value="4"/>
</dbReference>
<feature type="domain" description="C2H2-type" evidence="9">
    <location>
        <begin position="503"/>
        <end position="531"/>
    </location>
</feature>
<dbReference type="PANTHER" id="PTHR24376">
    <property type="entry name" value="ZINC FINGER PROTEIN"/>
    <property type="match status" value="1"/>
</dbReference>
<evidence type="ECO:0000313" key="10">
    <source>
        <dbReference type="EMBL" id="CAH4033099.1"/>
    </source>
</evidence>
<organism evidence="10 11">
    <name type="scientific">Pieris brassicae</name>
    <name type="common">White butterfly</name>
    <name type="synonym">Large white butterfly</name>
    <dbReference type="NCBI Taxonomy" id="7116"/>
    <lineage>
        <taxon>Eukaryota</taxon>
        <taxon>Metazoa</taxon>
        <taxon>Ecdysozoa</taxon>
        <taxon>Arthropoda</taxon>
        <taxon>Hexapoda</taxon>
        <taxon>Insecta</taxon>
        <taxon>Pterygota</taxon>
        <taxon>Neoptera</taxon>
        <taxon>Endopterygota</taxon>
        <taxon>Lepidoptera</taxon>
        <taxon>Glossata</taxon>
        <taxon>Ditrysia</taxon>
        <taxon>Papilionoidea</taxon>
        <taxon>Pieridae</taxon>
        <taxon>Pierinae</taxon>
        <taxon>Pieris</taxon>
    </lineage>
</organism>
<feature type="region of interest" description="Disordered" evidence="8">
    <location>
        <begin position="833"/>
        <end position="855"/>
    </location>
</feature>
<dbReference type="SMART" id="SM00355">
    <property type="entry name" value="ZnF_C2H2"/>
    <property type="match status" value="10"/>
</dbReference>
<evidence type="ECO:0000256" key="6">
    <source>
        <dbReference type="ARBA" id="ARBA00023242"/>
    </source>
</evidence>
<accession>A0A9P0XEC1</accession>
<dbReference type="PANTHER" id="PTHR24376:SF216">
    <property type="entry name" value="ZINC FINGER PROTEIN 420-LIKE"/>
    <property type="match status" value="1"/>
</dbReference>
<proteinExistence type="predicted"/>
<evidence type="ECO:0000256" key="5">
    <source>
        <dbReference type="ARBA" id="ARBA00022833"/>
    </source>
</evidence>
<keyword evidence="2" id="KW-0479">Metal-binding</keyword>
<feature type="domain" description="C2H2-type" evidence="9">
    <location>
        <begin position="475"/>
        <end position="502"/>
    </location>
</feature>
<dbReference type="SUPFAM" id="SSF57667">
    <property type="entry name" value="beta-beta-alpha zinc fingers"/>
    <property type="match status" value="2"/>
</dbReference>
<evidence type="ECO:0000256" key="7">
    <source>
        <dbReference type="PROSITE-ProRule" id="PRU00042"/>
    </source>
</evidence>
<dbReference type="GO" id="GO:0000978">
    <property type="term" value="F:RNA polymerase II cis-regulatory region sequence-specific DNA binding"/>
    <property type="evidence" value="ECO:0007669"/>
    <property type="project" value="TreeGrafter"/>
</dbReference>
<reference evidence="10" key="1">
    <citation type="submission" date="2022-05" db="EMBL/GenBank/DDBJ databases">
        <authorList>
            <person name="Okamura Y."/>
        </authorList>
    </citation>
    <scope>NUCLEOTIDE SEQUENCE</scope>
</reference>